<evidence type="ECO:0000256" key="2">
    <source>
        <dbReference type="SAM" id="Coils"/>
    </source>
</evidence>
<dbReference type="FunCoup" id="C4R6T0">
    <property type="interactions" value="36"/>
</dbReference>
<dbReference type="STRING" id="644223.C4R6T0"/>
<keyword evidence="5" id="KW-1185">Reference proteome</keyword>
<name>C4R6T0_KOMPG</name>
<dbReference type="KEGG" id="ppa:PAS_chr4_0079"/>
<feature type="domain" description="Autophagy-related protein 16" evidence="3">
    <location>
        <begin position="9"/>
        <end position="192"/>
    </location>
</feature>
<keyword evidence="2" id="KW-0175">Coiled coil</keyword>
<dbReference type="EMBL" id="FN392322">
    <property type="protein sequence ID" value="CAY71305.1"/>
    <property type="molecule type" value="Genomic_DNA"/>
</dbReference>
<dbReference type="OMA" id="IYESCEY"/>
<dbReference type="OrthoDB" id="8949486at2759"/>
<evidence type="ECO:0000313" key="5">
    <source>
        <dbReference type="Proteomes" id="UP000000314"/>
    </source>
</evidence>
<dbReference type="InParanoid" id="C4R6T0"/>
<gene>
    <name evidence="4" type="ordered locus">PAS_chr4_0079</name>
</gene>
<evidence type="ECO:0000256" key="1">
    <source>
        <dbReference type="ARBA" id="ARBA00005331"/>
    </source>
</evidence>
<reference evidence="4 5" key="1">
    <citation type="journal article" date="2009" name="Nat. Biotechnol.">
        <title>Genome sequence of the recombinant protein production host Pichia pastoris.</title>
        <authorList>
            <person name="De Schutter K."/>
            <person name="Lin Y.C."/>
            <person name="Tiels P."/>
            <person name="Van Hecke A."/>
            <person name="Glinka S."/>
            <person name="Weber-Lehmann J."/>
            <person name="Rouze P."/>
            <person name="Van de Peer Y."/>
            <person name="Callewaert N."/>
        </authorList>
    </citation>
    <scope>NUCLEOTIDE SEQUENCE [LARGE SCALE GENOMIC DNA]</scope>
    <source>
        <strain evidence="5">GS115 / ATCC 20864</strain>
    </source>
</reference>
<evidence type="ECO:0000259" key="3">
    <source>
        <dbReference type="Pfam" id="PF08614"/>
    </source>
</evidence>
<dbReference type="RefSeq" id="XP_002493484.1">
    <property type="nucleotide sequence ID" value="XM_002493439.1"/>
</dbReference>
<dbReference type="InterPro" id="IPR013923">
    <property type="entry name" value="Autophagy-rel_prot_16_dom"/>
</dbReference>
<feature type="coiled-coil region" evidence="2">
    <location>
        <begin position="82"/>
        <end position="179"/>
    </location>
</feature>
<dbReference type="SMR" id="C4R6T0"/>
<dbReference type="Pfam" id="PF08614">
    <property type="entry name" value="ATG16"/>
    <property type="match status" value="1"/>
</dbReference>
<dbReference type="HOGENOM" id="CLU_117720_0_0_1"/>
<sequence length="203" mass="23732">MSLTWKHEVLEALKERDRKESRSKEIYESCEYLPYPIPCTLINTNNSIVQFSVDKFQELKRQFESIEKKDSQIQLEKTISQLKVQTESLDSTQRRLRQAQDKKNELEKANSELTKALNAAEDRLKQSVNKLMVLKEESQTKNASLELVNDELLSLHIQNNLMNDKIESLTSENDKLVQRWMEKVTKDAELLNEANKYASRGRN</sequence>
<protein>
    <recommendedName>
        <fullName evidence="3">Autophagy-related protein 16 domain-containing protein</fullName>
    </recommendedName>
</protein>
<dbReference type="GeneID" id="8201166"/>
<dbReference type="Proteomes" id="UP000000314">
    <property type="component" value="Chromosome 4"/>
</dbReference>
<proteinExistence type="inferred from homology"/>
<dbReference type="AlphaFoldDB" id="C4R6T0"/>
<comment type="similarity">
    <text evidence="1">Belongs to the ATG16 family.</text>
</comment>
<dbReference type="Gene3D" id="1.20.5.170">
    <property type="match status" value="1"/>
</dbReference>
<evidence type="ECO:0000313" key="4">
    <source>
        <dbReference type="EMBL" id="CAY71305.1"/>
    </source>
</evidence>
<accession>C4R6T0</accession>
<organism evidence="4 5">
    <name type="scientific">Komagataella phaffii (strain GS115 / ATCC 20864)</name>
    <name type="common">Yeast</name>
    <name type="synonym">Pichia pastoris</name>
    <dbReference type="NCBI Taxonomy" id="644223"/>
    <lineage>
        <taxon>Eukaryota</taxon>
        <taxon>Fungi</taxon>
        <taxon>Dikarya</taxon>
        <taxon>Ascomycota</taxon>
        <taxon>Saccharomycotina</taxon>
        <taxon>Pichiomycetes</taxon>
        <taxon>Pichiales</taxon>
        <taxon>Pichiaceae</taxon>
        <taxon>Komagataella</taxon>
    </lineage>
</organism>
<dbReference type="CDD" id="cd22887">
    <property type="entry name" value="Atg16_CCD"/>
    <property type="match status" value="1"/>
</dbReference>